<dbReference type="FunFam" id="3.40.50.2020:FF:000003">
    <property type="entry name" value="Uracil phosphoribosyltransferase"/>
    <property type="match status" value="1"/>
</dbReference>
<dbReference type="RefSeq" id="WP_183043028.1">
    <property type="nucleotide sequence ID" value="NZ_CACTJB010000002.1"/>
</dbReference>
<evidence type="ECO:0000256" key="9">
    <source>
        <dbReference type="ARBA" id="ARBA00023134"/>
    </source>
</evidence>
<dbReference type="Proteomes" id="UP000560980">
    <property type="component" value="Unassembled WGS sequence"/>
</dbReference>
<dbReference type="GO" id="GO:0004845">
    <property type="term" value="F:uracil phosphoribosyltransferase activity"/>
    <property type="evidence" value="ECO:0007669"/>
    <property type="project" value="UniProtKB-UniRule"/>
</dbReference>
<dbReference type="Pfam" id="PF14681">
    <property type="entry name" value="UPRTase"/>
    <property type="match status" value="1"/>
</dbReference>
<protein>
    <recommendedName>
        <fullName evidence="13 15">Uracil phosphoribosyltransferase</fullName>
        <ecNumber evidence="3 15">2.4.2.9</ecNumber>
    </recommendedName>
    <alternativeName>
        <fullName evidence="10 15">UMP pyrophosphorylase</fullName>
    </alternativeName>
    <alternativeName>
        <fullName evidence="14 15">UPRTase</fullName>
    </alternativeName>
</protein>
<dbReference type="GO" id="GO:0000287">
    <property type="term" value="F:magnesium ion binding"/>
    <property type="evidence" value="ECO:0007669"/>
    <property type="project" value="UniProtKB-UniRule"/>
</dbReference>
<feature type="binding site" evidence="15">
    <location>
        <position position="79"/>
    </location>
    <ligand>
        <name>5-phospho-alpha-D-ribose 1-diphosphate</name>
        <dbReference type="ChEBI" id="CHEBI:58017"/>
    </ligand>
</feature>
<feature type="binding site" evidence="15">
    <location>
        <position position="104"/>
    </location>
    <ligand>
        <name>5-phospho-alpha-D-ribose 1-diphosphate</name>
        <dbReference type="ChEBI" id="CHEBI:58017"/>
    </ligand>
</feature>
<evidence type="ECO:0000313" key="18">
    <source>
        <dbReference type="Proteomes" id="UP000560980"/>
    </source>
</evidence>
<feature type="binding site" evidence="15">
    <location>
        <begin position="199"/>
        <end position="201"/>
    </location>
    <ligand>
        <name>uracil</name>
        <dbReference type="ChEBI" id="CHEBI:17568"/>
    </ligand>
</feature>
<name>A0A6S6RSE0_9GAMM</name>
<dbReference type="NCBIfam" id="NF001097">
    <property type="entry name" value="PRK00129.1"/>
    <property type="match status" value="1"/>
</dbReference>
<proteinExistence type="inferred from homology"/>
<comment type="function">
    <text evidence="12 15">Catalyzes the conversion of uracil and 5-phospho-alpha-D-ribose 1-diphosphate (PRPP) to UMP and diphosphate.</text>
</comment>
<sequence length="209" mass="23188">MSVHVIEHPLIKHKLGLMRSSKISTKHFRELASEITELLAYEATRGLSIELHKIIGWDGKPLSVERINGKNVTIVPILRAGISMMNGITKLIPSAHISVVGVYRNKKTFEAIPYFEKFVNALDERLALIIDPMLATGGSIISVINMLKEKKCNKIKVIVLVAAPEGIKRVKEAHFDVQIYTASIEDKLNKYGYIEPGLGDAGDKIFGTK</sequence>
<dbReference type="NCBIfam" id="TIGR01091">
    <property type="entry name" value="upp"/>
    <property type="match status" value="1"/>
</dbReference>
<evidence type="ECO:0000256" key="4">
    <source>
        <dbReference type="ARBA" id="ARBA00022533"/>
    </source>
</evidence>
<evidence type="ECO:0000313" key="17">
    <source>
        <dbReference type="EMBL" id="CAA3707658.1"/>
    </source>
</evidence>
<dbReference type="PANTHER" id="PTHR32315">
    <property type="entry name" value="ADENINE PHOSPHORIBOSYLTRANSFERASE"/>
    <property type="match status" value="1"/>
</dbReference>
<dbReference type="GO" id="GO:0006223">
    <property type="term" value="P:uracil salvage"/>
    <property type="evidence" value="ECO:0007669"/>
    <property type="project" value="InterPro"/>
</dbReference>
<evidence type="ECO:0000256" key="2">
    <source>
        <dbReference type="ARBA" id="ARBA00009516"/>
    </source>
</evidence>
<dbReference type="SUPFAM" id="SSF53271">
    <property type="entry name" value="PRTase-like"/>
    <property type="match status" value="1"/>
</dbReference>
<gene>
    <name evidence="15 17" type="primary">upp</name>
    <name evidence="17" type="ORF">SISI_0199</name>
</gene>
<feature type="domain" description="Phosphoribosyltransferase" evidence="16">
    <location>
        <begin position="5"/>
        <end position="208"/>
    </location>
</feature>
<dbReference type="UniPathway" id="UPA00574">
    <property type="reaction ID" value="UER00636"/>
</dbReference>
<evidence type="ECO:0000256" key="7">
    <source>
        <dbReference type="ARBA" id="ARBA00022741"/>
    </source>
</evidence>
<evidence type="ECO:0000256" key="11">
    <source>
        <dbReference type="ARBA" id="ARBA00052919"/>
    </source>
</evidence>
<keyword evidence="5 15" id="KW-0328">Glycosyltransferase</keyword>
<feature type="binding site" evidence="15">
    <location>
        <begin position="131"/>
        <end position="139"/>
    </location>
    <ligand>
        <name>5-phospho-alpha-D-ribose 1-diphosphate</name>
        <dbReference type="ChEBI" id="CHEBI:58017"/>
    </ligand>
</feature>
<dbReference type="EC" id="2.4.2.9" evidence="3 15"/>
<dbReference type="GO" id="GO:0005737">
    <property type="term" value="C:cytoplasm"/>
    <property type="evidence" value="ECO:0007669"/>
    <property type="project" value="UniProtKB-ARBA"/>
</dbReference>
<evidence type="ECO:0000256" key="10">
    <source>
        <dbReference type="ARBA" id="ARBA00031082"/>
    </source>
</evidence>
<reference evidence="17 18" key="1">
    <citation type="submission" date="2019-12" db="EMBL/GenBank/DDBJ databases">
        <authorList>
            <person name="Santos-Garcia D."/>
            <person name="Santos-Garcia D."/>
            <person name="Santos-Garcia D."/>
        </authorList>
    </citation>
    <scope>NUCLEOTIDE SEQUENCE [LARGE SCALE GENOMIC DNA]</scope>
    <source>
        <strain evidence="17">SiSi</strain>
    </source>
</reference>
<dbReference type="AlphaFoldDB" id="A0A6S6RSE0"/>
<dbReference type="InterPro" id="IPR005765">
    <property type="entry name" value="UPRT"/>
</dbReference>
<dbReference type="CDD" id="cd06223">
    <property type="entry name" value="PRTases_typeI"/>
    <property type="match status" value="1"/>
</dbReference>
<keyword evidence="8 15" id="KW-0460">Magnesium</keyword>
<comment type="catalytic activity">
    <reaction evidence="11 15">
        <text>UMP + diphosphate = 5-phospho-alpha-D-ribose 1-diphosphate + uracil</text>
        <dbReference type="Rhea" id="RHEA:13017"/>
        <dbReference type="ChEBI" id="CHEBI:17568"/>
        <dbReference type="ChEBI" id="CHEBI:33019"/>
        <dbReference type="ChEBI" id="CHEBI:57865"/>
        <dbReference type="ChEBI" id="CHEBI:58017"/>
        <dbReference type="EC" id="2.4.2.9"/>
    </reaction>
</comment>
<comment type="caution">
    <text evidence="17">The sequence shown here is derived from an EMBL/GenBank/DDBJ whole genome shotgun (WGS) entry which is preliminary data.</text>
</comment>
<keyword evidence="9 15" id="KW-0342">GTP-binding</keyword>
<dbReference type="GO" id="GO:0005525">
    <property type="term" value="F:GTP binding"/>
    <property type="evidence" value="ECO:0007669"/>
    <property type="project" value="UniProtKB-KW"/>
</dbReference>
<evidence type="ECO:0000256" key="13">
    <source>
        <dbReference type="ARBA" id="ARBA00072146"/>
    </source>
</evidence>
<dbReference type="GO" id="GO:0044206">
    <property type="term" value="P:UMP salvage"/>
    <property type="evidence" value="ECO:0007669"/>
    <property type="project" value="UniProtKB-UniRule"/>
</dbReference>
<accession>A0A6S6RSE0</accession>
<dbReference type="EMBL" id="CACTJB010000002">
    <property type="protein sequence ID" value="CAA3707658.1"/>
    <property type="molecule type" value="Genomic_DNA"/>
</dbReference>
<comment type="activity regulation">
    <text evidence="15">Allosterically activated by GTP.</text>
</comment>
<evidence type="ECO:0000256" key="3">
    <source>
        <dbReference type="ARBA" id="ARBA00011894"/>
    </source>
</evidence>
<keyword evidence="7 15" id="KW-0547">Nucleotide-binding</keyword>
<evidence type="ECO:0000256" key="8">
    <source>
        <dbReference type="ARBA" id="ARBA00022842"/>
    </source>
</evidence>
<feature type="binding site" evidence="15">
    <location>
        <position position="200"/>
    </location>
    <ligand>
        <name>5-phospho-alpha-D-ribose 1-diphosphate</name>
        <dbReference type="ChEBI" id="CHEBI:58017"/>
    </ligand>
</feature>
<dbReference type="Gene3D" id="3.40.50.2020">
    <property type="match status" value="1"/>
</dbReference>
<evidence type="ECO:0000256" key="1">
    <source>
        <dbReference type="ARBA" id="ARBA00005180"/>
    </source>
</evidence>
<dbReference type="InterPro" id="IPR000836">
    <property type="entry name" value="PRTase_dom"/>
</dbReference>
<comment type="cofactor">
    <cofactor evidence="15">
        <name>Mg(2+)</name>
        <dbReference type="ChEBI" id="CHEBI:18420"/>
    </cofactor>
    <text evidence="15">Binds 1 Mg(2+) ion per subunit. The magnesium is bound as Mg-PRPP.</text>
</comment>
<comment type="pathway">
    <text evidence="1 15">Pyrimidine metabolism; UMP biosynthesis via salvage pathway; UMP from uracil: step 1/1.</text>
</comment>
<feature type="binding site" evidence="15">
    <location>
        <position position="194"/>
    </location>
    <ligand>
        <name>uracil</name>
        <dbReference type="ChEBI" id="CHEBI:17568"/>
    </ligand>
</feature>
<dbReference type="InterPro" id="IPR034332">
    <property type="entry name" value="Upp_B"/>
</dbReference>
<dbReference type="HAMAP" id="MF_01218_B">
    <property type="entry name" value="Upp_B"/>
    <property type="match status" value="1"/>
</dbReference>
<evidence type="ECO:0000259" key="16">
    <source>
        <dbReference type="Pfam" id="PF14681"/>
    </source>
</evidence>
<keyword evidence="4 15" id="KW-0021">Allosteric enzyme</keyword>
<keyword evidence="6 15" id="KW-0808">Transferase</keyword>
<organism evidence="17 18">
    <name type="scientific">Candidatus Portiera aleyrodidarum</name>
    <name type="common">primary endosymbiont of Bemisia tabaci</name>
    <dbReference type="NCBI Taxonomy" id="91844"/>
    <lineage>
        <taxon>Bacteria</taxon>
        <taxon>Pseudomonadati</taxon>
        <taxon>Pseudomonadota</taxon>
        <taxon>Gammaproteobacteria</taxon>
        <taxon>Candidatus Johnevansiales</taxon>
        <taxon>Candidatus Johnevansiaceae</taxon>
        <taxon>Candidatus Portiera</taxon>
    </lineage>
</organism>
<evidence type="ECO:0000256" key="12">
    <source>
        <dbReference type="ARBA" id="ARBA00056901"/>
    </source>
</evidence>
<evidence type="ECO:0000256" key="6">
    <source>
        <dbReference type="ARBA" id="ARBA00022679"/>
    </source>
</evidence>
<evidence type="ECO:0000256" key="15">
    <source>
        <dbReference type="HAMAP-Rule" id="MF_01218"/>
    </source>
</evidence>
<evidence type="ECO:0000256" key="5">
    <source>
        <dbReference type="ARBA" id="ARBA00022676"/>
    </source>
</evidence>
<dbReference type="PANTHER" id="PTHR32315:SF4">
    <property type="entry name" value="URACIL PHOSPHORIBOSYLTRANSFERASE, CHLOROPLASTIC"/>
    <property type="match status" value="1"/>
</dbReference>
<comment type="similarity">
    <text evidence="2 15">Belongs to the UPRTase family.</text>
</comment>
<evidence type="ECO:0000256" key="14">
    <source>
        <dbReference type="ARBA" id="ARBA00079807"/>
    </source>
</evidence>
<dbReference type="InterPro" id="IPR029057">
    <property type="entry name" value="PRTase-like"/>
</dbReference>
<dbReference type="InterPro" id="IPR050054">
    <property type="entry name" value="UPRTase/APRTase"/>
</dbReference>